<dbReference type="OMA" id="AWSEYST"/>
<dbReference type="OrthoDB" id="1398107at2759"/>
<sequence>MASTFFLGHTQKLTLPFSNFTSTHKPTLGSQKPFLVFPSNGSPSGRLFIRSPITMAKSNSKSDYQDDKKLLKPLKMAAGASLALACALGIFGFKIKNMSYSAAAAVRPSAADMIITGKPTAAVSESSGMYPLPAKYALQSLFEVSSMLASAKPIPSQRPFNLHKLPSLPSKEDTDSIKMEAVRKMKEGKCEEAVQLLRDANMRYKNEPEAAFNVQMALVEILILLERYHEAAEYSCLNDENALISDIRIPLYKAIIYTMLDKDTEAKKYWKEFRKSIGEGFDPFNFEE</sequence>
<dbReference type="PaxDb" id="3708-A0A078FY21"/>
<evidence type="ECO:0000313" key="2">
    <source>
        <dbReference type="Proteomes" id="UP000028999"/>
    </source>
</evidence>
<dbReference type="AlphaFoldDB" id="A0A078FY21"/>
<gene>
    <name evidence="1" type="primary">BnaA05g09300D</name>
    <name evidence="1" type="ORF">GSBRNA2T00095338001</name>
</gene>
<dbReference type="KEGG" id="bna:106450285"/>
<protein>
    <submittedName>
        <fullName evidence="1">BnaA05g09300D protein</fullName>
    </submittedName>
</protein>
<name>A0A078FY21_BRANA</name>
<dbReference type="Proteomes" id="UP000028999">
    <property type="component" value="Unassembled WGS sequence"/>
</dbReference>
<dbReference type="PANTHER" id="PTHR36350">
    <property type="entry name" value="TRANSMEMBRANE PROTEIN"/>
    <property type="match status" value="1"/>
</dbReference>
<dbReference type="EMBL" id="LK032071">
    <property type="protein sequence ID" value="CDY17258.1"/>
    <property type="molecule type" value="Genomic_DNA"/>
</dbReference>
<proteinExistence type="predicted"/>
<dbReference type="PANTHER" id="PTHR36350:SF2">
    <property type="entry name" value="PROTEIN, PUTATIVE-RELATED"/>
    <property type="match status" value="1"/>
</dbReference>
<keyword evidence="2" id="KW-1185">Reference proteome</keyword>
<accession>A0A078FY21</accession>
<organism evidence="1 2">
    <name type="scientific">Brassica napus</name>
    <name type="common">Rape</name>
    <dbReference type="NCBI Taxonomy" id="3708"/>
    <lineage>
        <taxon>Eukaryota</taxon>
        <taxon>Viridiplantae</taxon>
        <taxon>Streptophyta</taxon>
        <taxon>Embryophyta</taxon>
        <taxon>Tracheophyta</taxon>
        <taxon>Spermatophyta</taxon>
        <taxon>Magnoliopsida</taxon>
        <taxon>eudicotyledons</taxon>
        <taxon>Gunneridae</taxon>
        <taxon>Pentapetalae</taxon>
        <taxon>rosids</taxon>
        <taxon>malvids</taxon>
        <taxon>Brassicales</taxon>
        <taxon>Brassicaceae</taxon>
        <taxon>Brassiceae</taxon>
        <taxon>Brassica</taxon>
    </lineage>
</organism>
<evidence type="ECO:0000313" key="1">
    <source>
        <dbReference type="EMBL" id="CDY17258.1"/>
    </source>
</evidence>
<dbReference type="Gramene" id="CDY17258">
    <property type="protein sequence ID" value="CDY17258"/>
    <property type="gene ID" value="GSBRNA2T00095338001"/>
</dbReference>
<reference evidence="1 2" key="1">
    <citation type="journal article" date="2014" name="Science">
        <title>Plant genetics. Early allopolyploid evolution in the post-Neolithic Brassica napus oilseed genome.</title>
        <authorList>
            <person name="Chalhoub B."/>
            <person name="Denoeud F."/>
            <person name="Liu S."/>
            <person name="Parkin I.A."/>
            <person name="Tang H."/>
            <person name="Wang X."/>
            <person name="Chiquet J."/>
            <person name="Belcram H."/>
            <person name="Tong C."/>
            <person name="Samans B."/>
            <person name="Correa M."/>
            <person name="Da Silva C."/>
            <person name="Just J."/>
            <person name="Falentin C."/>
            <person name="Koh C.S."/>
            <person name="Le Clainche I."/>
            <person name="Bernard M."/>
            <person name="Bento P."/>
            <person name="Noel B."/>
            <person name="Labadie K."/>
            <person name="Alberti A."/>
            <person name="Charles M."/>
            <person name="Arnaud D."/>
            <person name="Guo H."/>
            <person name="Daviaud C."/>
            <person name="Alamery S."/>
            <person name="Jabbari K."/>
            <person name="Zhao M."/>
            <person name="Edger P.P."/>
            <person name="Chelaifa H."/>
            <person name="Tack D."/>
            <person name="Lassalle G."/>
            <person name="Mestiri I."/>
            <person name="Schnel N."/>
            <person name="Le Paslier M.C."/>
            <person name="Fan G."/>
            <person name="Renault V."/>
            <person name="Bayer P.E."/>
            <person name="Golicz A.A."/>
            <person name="Manoli S."/>
            <person name="Lee T.H."/>
            <person name="Thi V.H."/>
            <person name="Chalabi S."/>
            <person name="Hu Q."/>
            <person name="Fan C."/>
            <person name="Tollenaere R."/>
            <person name="Lu Y."/>
            <person name="Battail C."/>
            <person name="Shen J."/>
            <person name="Sidebottom C.H."/>
            <person name="Wang X."/>
            <person name="Canaguier A."/>
            <person name="Chauveau A."/>
            <person name="Berard A."/>
            <person name="Deniot G."/>
            <person name="Guan M."/>
            <person name="Liu Z."/>
            <person name="Sun F."/>
            <person name="Lim Y.P."/>
            <person name="Lyons E."/>
            <person name="Town C.D."/>
            <person name="Bancroft I."/>
            <person name="Wang X."/>
            <person name="Meng J."/>
            <person name="Ma J."/>
            <person name="Pires J.C."/>
            <person name="King G.J."/>
            <person name="Brunel D."/>
            <person name="Delourme R."/>
            <person name="Renard M."/>
            <person name="Aury J.M."/>
            <person name="Adams K.L."/>
            <person name="Batley J."/>
            <person name="Snowdon R.J."/>
            <person name="Tost J."/>
            <person name="Edwards D."/>
            <person name="Zhou Y."/>
            <person name="Hua W."/>
            <person name="Sharpe A.G."/>
            <person name="Paterson A.H."/>
            <person name="Guan C."/>
            <person name="Wincker P."/>
        </authorList>
    </citation>
    <scope>NUCLEOTIDE SEQUENCE [LARGE SCALE GENOMIC DNA]</scope>
    <source>
        <strain evidence="2">cv. Darmor-bzh</strain>
    </source>
</reference>